<name>A0A9C6TWD1_ARADU</name>
<dbReference type="GO" id="GO:0045010">
    <property type="term" value="P:actin nucleation"/>
    <property type="evidence" value="ECO:0007669"/>
    <property type="project" value="InterPro"/>
</dbReference>
<protein>
    <recommendedName>
        <fullName evidence="2">Formin-like protein</fullName>
    </recommendedName>
</protein>
<proteinExistence type="inferred from homology"/>
<evidence type="ECO:0000313" key="5">
    <source>
        <dbReference type="Proteomes" id="UP000515211"/>
    </source>
</evidence>
<reference evidence="5" key="1">
    <citation type="journal article" date="2016" name="Nat. Genet.">
        <title>The genome sequences of Arachis duranensis and Arachis ipaensis, the diploid ancestors of cultivated peanut.</title>
        <authorList>
            <person name="Bertioli D.J."/>
            <person name="Cannon S.B."/>
            <person name="Froenicke L."/>
            <person name="Huang G."/>
            <person name="Farmer A.D."/>
            <person name="Cannon E.K."/>
            <person name="Liu X."/>
            <person name="Gao D."/>
            <person name="Clevenger J."/>
            <person name="Dash S."/>
            <person name="Ren L."/>
            <person name="Moretzsohn M.C."/>
            <person name="Shirasawa K."/>
            <person name="Huang W."/>
            <person name="Vidigal B."/>
            <person name="Abernathy B."/>
            <person name="Chu Y."/>
            <person name="Niederhuth C.E."/>
            <person name="Umale P."/>
            <person name="Araujo A.C."/>
            <person name="Kozik A."/>
            <person name="Kim K.D."/>
            <person name="Burow M.D."/>
            <person name="Varshney R.K."/>
            <person name="Wang X."/>
            <person name="Zhang X."/>
            <person name="Barkley N."/>
            <person name="Guimaraes P.M."/>
            <person name="Isobe S."/>
            <person name="Guo B."/>
            <person name="Liao B."/>
            <person name="Stalker H.T."/>
            <person name="Schmitz R.J."/>
            <person name="Scheffler B.E."/>
            <person name="Leal-Bertioli S.C."/>
            <person name="Xun X."/>
            <person name="Jackson S.A."/>
            <person name="Michelmore R."/>
            <person name="Ozias-Akins P."/>
        </authorList>
    </citation>
    <scope>NUCLEOTIDE SEQUENCE [LARGE SCALE GENOMIC DNA]</scope>
    <source>
        <strain evidence="5">cv. V14167</strain>
    </source>
</reference>
<keyword evidence="5" id="KW-1185">Reference proteome</keyword>
<dbReference type="RefSeq" id="XP_052117822.1">
    <property type="nucleotide sequence ID" value="XM_052261862.1"/>
</dbReference>
<dbReference type="PROSITE" id="PS51444">
    <property type="entry name" value="FH2"/>
    <property type="match status" value="1"/>
</dbReference>
<evidence type="ECO:0000256" key="1">
    <source>
        <dbReference type="ARBA" id="ARBA00025793"/>
    </source>
</evidence>
<keyword evidence="3" id="KW-0175">Coiled coil</keyword>
<comment type="similarity">
    <text evidence="1">Belongs to the formin-like family. Class-I subfamily.</text>
</comment>
<dbReference type="Gene3D" id="1.20.58.2220">
    <property type="entry name" value="Formin, FH2 domain"/>
    <property type="match status" value="1"/>
</dbReference>
<dbReference type="KEGG" id="adu:110281378"/>
<evidence type="ECO:0000259" key="4">
    <source>
        <dbReference type="PROSITE" id="PS51444"/>
    </source>
</evidence>
<dbReference type="Pfam" id="PF02181">
    <property type="entry name" value="FH2"/>
    <property type="match status" value="1"/>
</dbReference>
<evidence type="ECO:0000256" key="2">
    <source>
        <dbReference type="RuleBase" id="RU361260"/>
    </source>
</evidence>
<accession>A0A9C6TWD1</accession>
<dbReference type="PANTHER" id="PTHR23213:SF273">
    <property type="entry name" value="FORMIN-LIKE PROTEIN"/>
    <property type="match status" value="1"/>
</dbReference>
<dbReference type="GO" id="GO:0051015">
    <property type="term" value="F:actin filament binding"/>
    <property type="evidence" value="ECO:0007669"/>
    <property type="project" value="InterPro"/>
</dbReference>
<dbReference type="InterPro" id="IPR015425">
    <property type="entry name" value="FH2_Formin"/>
</dbReference>
<sequence length="433" mass="48613">MSSEVDDELMETLFGYSTTNKTQERSKNVSTLTKSNSNTPTQIFILEPRKSQNTAIVLRSLATSRRTILEALLDGQGLSLETLEKLTKIAPTQEEESKIMQFNGNPEKLADAESFLYHILKAVPTTFHRLKAMLFRYTYDYEVLQLKEYLQALEMGCRELRTSALFLKLLEAILKAGNRMNAGTSRGNAKAFNLSALKKLSDVKSTDGKTSLLHFIVEQVVQSEGKRKAMYQRINGEKEHIMLGFAALDGLRDEVSEAKKAASIEYQTFITMYSNLNSHVIEIKEIVTKCCGSSNTSVDGCGGFLKEMKGFIEECEEELKVVKEEQTRIMDLVRKTNGYYLPGTFLSKDNGNLTNPFELFVIVKDFVDMVDQACVELKKKMEKKGVVGTAEGGLEPLPLSPSKRVPTRFPNFDLYFSSNVLESTSFSQSEDDS</sequence>
<dbReference type="GeneID" id="110281378"/>
<feature type="coiled-coil region" evidence="3">
    <location>
        <begin position="305"/>
        <end position="332"/>
    </location>
</feature>
<evidence type="ECO:0000313" key="6">
    <source>
        <dbReference type="RefSeq" id="XP_052117822.1"/>
    </source>
</evidence>
<dbReference type="SMART" id="SM00498">
    <property type="entry name" value="FH2"/>
    <property type="match status" value="1"/>
</dbReference>
<dbReference type="PANTHER" id="PTHR23213">
    <property type="entry name" value="FORMIN-RELATED"/>
    <property type="match status" value="1"/>
</dbReference>
<dbReference type="SUPFAM" id="SSF101447">
    <property type="entry name" value="Formin homology 2 domain (FH2 domain)"/>
    <property type="match status" value="1"/>
</dbReference>
<reference evidence="6" key="2">
    <citation type="submission" date="2025-08" db="UniProtKB">
        <authorList>
            <consortium name="RefSeq"/>
        </authorList>
    </citation>
    <scope>IDENTIFICATION</scope>
    <source>
        <tissue evidence="6">Whole plant</tissue>
    </source>
</reference>
<evidence type="ECO:0000256" key="3">
    <source>
        <dbReference type="SAM" id="Coils"/>
    </source>
</evidence>
<dbReference type="InterPro" id="IPR042201">
    <property type="entry name" value="FH2_Formin_sf"/>
</dbReference>
<dbReference type="Proteomes" id="UP000515211">
    <property type="component" value="Chromosome 5"/>
</dbReference>
<dbReference type="AlphaFoldDB" id="A0A9C6TWD1"/>
<gene>
    <name evidence="6" type="primary">LOC110281378</name>
</gene>
<dbReference type="InterPro" id="IPR027643">
    <property type="entry name" value="Formin-like_plant"/>
</dbReference>
<feature type="domain" description="FH2" evidence="4">
    <location>
        <begin position="1"/>
        <end position="396"/>
    </location>
</feature>
<organism evidence="5 6">
    <name type="scientific">Arachis duranensis</name>
    <name type="common">Wild peanut</name>
    <dbReference type="NCBI Taxonomy" id="130453"/>
    <lineage>
        <taxon>Eukaryota</taxon>
        <taxon>Viridiplantae</taxon>
        <taxon>Streptophyta</taxon>
        <taxon>Embryophyta</taxon>
        <taxon>Tracheophyta</taxon>
        <taxon>Spermatophyta</taxon>
        <taxon>Magnoliopsida</taxon>
        <taxon>eudicotyledons</taxon>
        <taxon>Gunneridae</taxon>
        <taxon>Pentapetalae</taxon>
        <taxon>rosids</taxon>
        <taxon>fabids</taxon>
        <taxon>Fabales</taxon>
        <taxon>Fabaceae</taxon>
        <taxon>Papilionoideae</taxon>
        <taxon>50 kb inversion clade</taxon>
        <taxon>dalbergioids sensu lato</taxon>
        <taxon>Dalbergieae</taxon>
        <taxon>Pterocarpus clade</taxon>
        <taxon>Arachis</taxon>
    </lineage>
</organism>